<comment type="caution">
    <text evidence="1">The sequence shown here is derived from an EMBL/GenBank/DDBJ whole genome shotgun (WGS) entry which is preliminary data.</text>
</comment>
<accession>A0A9W6KLF0</accession>
<evidence type="ECO:0000313" key="1">
    <source>
        <dbReference type="EMBL" id="GLL03030.1"/>
    </source>
</evidence>
<reference evidence="1" key="2">
    <citation type="submission" date="2023-01" db="EMBL/GenBank/DDBJ databases">
        <authorList>
            <person name="Sun Q."/>
            <person name="Evtushenko L."/>
        </authorList>
    </citation>
    <scope>NUCLEOTIDE SEQUENCE</scope>
    <source>
        <strain evidence="1">VKM Ac-1321</strain>
    </source>
</reference>
<evidence type="ECO:0000313" key="2">
    <source>
        <dbReference type="Proteomes" id="UP001143480"/>
    </source>
</evidence>
<gene>
    <name evidence="1" type="ORF">GCM10017581_047730</name>
</gene>
<name>A0A9W6KLF0_9ACTN</name>
<dbReference type="Proteomes" id="UP001143480">
    <property type="component" value="Unassembled WGS sequence"/>
</dbReference>
<protein>
    <submittedName>
        <fullName evidence="1">Uncharacterized protein</fullName>
    </submittedName>
</protein>
<organism evidence="1 2">
    <name type="scientific">Dactylosporangium matsuzakiense</name>
    <dbReference type="NCBI Taxonomy" id="53360"/>
    <lineage>
        <taxon>Bacteria</taxon>
        <taxon>Bacillati</taxon>
        <taxon>Actinomycetota</taxon>
        <taxon>Actinomycetes</taxon>
        <taxon>Micromonosporales</taxon>
        <taxon>Micromonosporaceae</taxon>
        <taxon>Dactylosporangium</taxon>
    </lineage>
</organism>
<sequence>MPWRVDWVNPGPATVATAVFSHGAETIDMTVTCDGTDPSVATSTHTKQP</sequence>
<dbReference type="EMBL" id="BSFP01000029">
    <property type="protein sequence ID" value="GLL03030.1"/>
    <property type="molecule type" value="Genomic_DNA"/>
</dbReference>
<reference evidence="1" key="1">
    <citation type="journal article" date="2014" name="Int. J. Syst. Evol. Microbiol.">
        <title>Complete genome sequence of Corynebacterium casei LMG S-19264T (=DSM 44701T), isolated from a smear-ripened cheese.</title>
        <authorList>
            <consortium name="US DOE Joint Genome Institute (JGI-PGF)"/>
            <person name="Walter F."/>
            <person name="Albersmeier A."/>
            <person name="Kalinowski J."/>
            <person name="Ruckert C."/>
        </authorList>
    </citation>
    <scope>NUCLEOTIDE SEQUENCE</scope>
    <source>
        <strain evidence="1">VKM Ac-1321</strain>
    </source>
</reference>
<dbReference type="AlphaFoldDB" id="A0A9W6KLF0"/>
<keyword evidence="2" id="KW-1185">Reference proteome</keyword>
<proteinExistence type="predicted"/>